<name>A0AA88YDT6_PINIB</name>
<dbReference type="Pfam" id="PF00651">
    <property type="entry name" value="BTB"/>
    <property type="match status" value="2"/>
</dbReference>
<dbReference type="SUPFAM" id="SSF48403">
    <property type="entry name" value="Ankyrin repeat"/>
    <property type="match status" value="1"/>
</dbReference>
<evidence type="ECO:0000313" key="6">
    <source>
        <dbReference type="Proteomes" id="UP001186944"/>
    </source>
</evidence>
<dbReference type="Gene3D" id="3.30.710.10">
    <property type="entry name" value="Potassium Channel Kv1.1, Chain A"/>
    <property type="match status" value="2"/>
</dbReference>
<accession>A0AA88YDT6</accession>
<dbReference type="SMART" id="SM00225">
    <property type="entry name" value="BTB"/>
    <property type="match status" value="2"/>
</dbReference>
<evidence type="ECO:0000313" key="5">
    <source>
        <dbReference type="EMBL" id="KAK3102998.1"/>
    </source>
</evidence>
<sequence length="486" mass="56262">MSNCLPCHVLAASTVHCICSSHCSTDVDKYLVEQKEVDLNLRDKWDSTPLYYACLCGHEELVAYMLKNGARCEANTFDGERCLYGALNNEIRNLLKSYNVVSSKMMRRDLYEEFLRRLLERGLYEDVTFHVHGESFPAHKCILSARCHYFAELFRTRWMGRRDIHLRHQLVYPFAFKSLLQYIYTGQMETLIENIDDCKRLAKQCKMSKLLKEIDEKYKRLQSFESTKPGVTITTLLVESPLESISLQYDLGKLADLALPQELSKFVQGELPFEPEHAPVYADIVFNVQGYHFLCHKVFFCGRSDYFKALLIDHFGETDMSSDNLPIVNINGVSANIFSRVMFYMYQESCELTEDTVYDVLCCADLYLLPGLKRQCANCISKYISVDNVVQILLTSRLFVLPRLEDQCAEFIANNLDEVLRKQEFQEIVISDANEIKGRQETDSIGIIDDIRFHITSFVQTYSEMEEANERLRQIDDLLEELDLEG</sequence>
<evidence type="ECO:0000256" key="3">
    <source>
        <dbReference type="PROSITE-ProRule" id="PRU00023"/>
    </source>
</evidence>
<dbReference type="PANTHER" id="PTHR46231:SF1">
    <property type="entry name" value="ANKYRIN REPEAT AND BTB_POZ DOMAIN-CONTAINING PROTEIN 1"/>
    <property type="match status" value="1"/>
</dbReference>
<keyword evidence="1" id="KW-0677">Repeat</keyword>
<dbReference type="Gene3D" id="1.25.40.20">
    <property type="entry name" value="Ankyrin repeat-containing domain"/>
    <property type="match status" value="1"/>
</dbReference>
<keyword evidence="6" id="KW-1185">Reference proteome</keyword>
<feature type="domain" description="BTB" evidence="4">
    <location>
        <begin position="125"/>
        <end position="192"/>
    </location>
</feature>
<dbReference type="PANTHER" id="PTHR46231">
    <property type="entry name" value="ANKYRIN REPEAT AND BTB/POZ DOMAIN-CONTAINING PROTEIN 1"/>
    <property type="match status" value="1"/>
</dbReference>
<dbReference type="PROSITE" id="PS50088">
    <property type="entry name" value="ANK_REPEAT"/>
    <property type="match status" value="1"/>
</dbReference>
<evidence type="ECO:0000256" key="1">
    <source>
        <dbReference type="ARBA" id="ARBA00022737"/>
    </source>
</evidence>
<reference evidence="5" key="1">
    <citation type="submission" date="2019-08" db="EMBL/GenBank/DDBJ databases">
        <title>The improved chromosome-level genome for the pearl oyster Pinctada fucata martensii using PacBio sequencing and Hi-C.</title>
        <authorList>
            <person name="Zheng Z."/>
        </authorList>
    </citation>
    <scope>NUCLEOTIDE SEQUENCE</scope>
    <source>
        <strain evidence="5">ZZ-2019</strain>
        <tissue evidence="5">Adductor muscle</tissue>
    </source>
</reference>
<organism evidence="5 6">
    <name type="scientific">Pinctada imbricata</name>
    <name type="common">Atlantic pearl-oyster</name>
    <name type="synonym">Pinctada martensii</name>
    <dbReference type="NCBI Taxonomy" id="66713"/>
    <lineage>
        <taxon>Eukaryota</taxon>
        <taxon>Metazoa</taxon>
        <taxon>Spiralia</taxon>
        <taxon>Lophotrochozoa</taxon>
        <taxon>Mollusca</taxon>
        <taxon>Bivalvia</taxon>
        <taxon>Autobranchia</taxon>
        <taxon>Pteriomorphia</taxon>
        <taxon>Pterioida</taxon>
        <taxon>Pterioidea</taxon>
        <taxon>Pteriidae</taxon>
        <taxon>Pinctada</taxon>
    </lineage>
</organism>
<dbReference type="SUPFAM" id="SSF54695">
    <property type="entry name" value="POZ domain"/>
    <property type="match status" value="2"/>
</dbReference>
<protein>
    <recommendedName>
        <fullName evidence="4">BTB domain-containing protein</fullName>
    </recommendedName>
</protein>
<dbReference type="SMART" id="SM00248">
    <property type="entry name" value="ANK"/>
    <property type="match status" value="1"/>
</dbReference>
<dbReference type="InterPro" id="IPR044515">
    <property type="entry name" value="ABTB1"/>
</dbReference>
<gene>
    <name evidence="5" type="ORF">FSP39_015652</name>
</gene>
<keyword evidence="2 3" id="KW-0040">ANK repeat</keyword>
<dbReference type="EMBL" id="VSWD01000005">
    <property type="protein sequence ID" value="KAK3102998.1"/>
    <property type="molecule type" value="Genomic_DNA"/>
</dbReference>
<dbReference type="GO" id="GO:0000151">
    <property type="term" value="C:ubiquitin ligase complex"/>
    <property type="evidence" value="ECO:0007669"/>
    <property type="project" value="TreeGrafter"/>
</dbReference>
<dbReference type="AlphaFoldDB" id="A0AA88YDT6"/>
<proteinExistence type="predicted"/>
<dbReference type="GO" id="GO:0005737">
    <property type="term" value="C:cytoplasm"/>
    <property type="evidence" value="ECO:0007669"/>
    <property type="project" value="TreeGrafter"/>
</dbReference>
<feature type="domain" description="BTB" evidence="4">
    <location>
        <begin position="282"/>
        <end position="354"/>
    </location>
</feature>
<comment type="caution">
    <text evidence="5">The sequence shown here is derived from an EMBL/GenBank/DDBJ whole genome shotgun (WGS) entry which is preliminary data.</text>
</comment>
<dbReference type="InterPro" id="IPR011333">
    <property type="entry name" value="SKP1/BTB/POZ_sf"/>
</dbReference>
<dbReference type="CDD" id="cd18295">
    <property type="entry name" value="BTB1_POZ_ABTB1_BPOZ1"/>
    <property type="match status" value="1"/>
</dbReference>
<evidence type="ECO:0000259" key="4">
    <source>
        <dbReference type="PROSITE" id="PS50097"/>
    </source>
</evidence>
<dbReference type="PROSITE" id="PS50097">
    <property type="entry name" value="BTB"/>
    <property type="match status" value="2"/>
</dbReference>
<dbReference type="Pfam" id="PF12796">
    <property type="entry name" value="Ank_2"/>
    <property type="match status" value="1"/>
</dbReference>
<dbReference type="CDD" id="cd18296">
    <property type="entry name" value="BTB2_POZ_ABTB1_BPOZ1"/>
    <property type="match status" value="1"/>
</dbReference>
<feature type="repeat" description="ANK" evidence="3">
    <location>
        <begin position="45"/>
        <end position="77"/>
    </location>
</feature>
<dbReference type="InterPro" id="IPR002110">
    <property type="entry name" value="Ankyrin_rpt"/>
</dbReference>
<evidence type="ECO:0000256" key="2">
    <source>
        <dbReference type="ARBA" id="ARBA00023043"/>
    </source>
</evidence>
<dbReference type="Proteomes" id="UP001186944">
    <property type="component" value="Unassembled WGS sequence"/>
</dbReference>
<dbReference type="InterPro" id="IPR000210">
    <property type="entry name" value="BTB/POZ_dom"/>
</dbReference>
<dbReference type="CDD" id="cd18497">
    <property type="entry name" value="BACK_ABTB1_BPOZ"/>
    <property type="match status" value="1"/>
</dbReference>
<dbReference type="InterPro" id="IPR036770">
    <property type="entry name" value="Ankyrin_rpt-contain_sf"/>
</dbReference>